<feature type="domain" description="TOG" evidence="4">
    <location>
        <begin position="350"/>
        <end position="573"/>
    </location>
</feature>
<dbReference type="RefSeq" id="XP_001025413.2">
    <property type="nucleotide sequence ID" value="XM_001025413.3"/>
</dbReference>
<dbReference type="SMART" id="SM01349">
    <property type="entry name" value="TOG"/>
    <property type="match status" value="1"/>
</dbReference>
<dbReference type="PANTHER" id="PTHR10648">
    <property type="entry name" value="SERINE/THREONINE-PROTEIN PHOSPHATASE PP2A 65 KDA REGULATORY SUBUNIT"/>
    <property type="match status" value="1"/>
</dbReference>
<dbReference type="GO" id="GO:0005634">
    <property type="term" value="C:nucleus"/>
    <property type="evidence" value="ECO:0007669"/>
    <property type="project" value="TreeGrafter"/>
</dbReference>
<dbReference type="SUPFAM" id="SSF48371">
    <property type="entry name" value="ARM repeat"/>
    <property type="match status" value="1"/>
</dbReference>
<name>I7MAR7_TETTS</name>
<dbReference type="GeneID" id="7824572"/>
<dbReference type="eggNOG" id="KOG0211">
    <property type="taxonomic scope" value="Eukaryota"/>
</dbReference>
<dbReference type="AlphaFoldDB" id="I7MAR7"/>
<dbReference type="EMBL" id="GG662407">
    <property type="protein sequence ID" value="EAS05168.2"/>
    <property type="molecule type" value="Genomic_DNA"/>
</dbReference>
<reference evidence="6" key="1">
    <citation type="journal article" date="2006" name="PLoS Biol.">
        <title>Macronuclear genome sequence of the ciliate Tetrahymena thermophila, a model eukaryote.</title>
        <authorList>
            <person name="Eisen J.A."/>
            <person name="Coyne R.S."/>
            <person name="Wu M."/>
            <person name="Wu D."/>
            <person name="Thiagarajan M."/>
            <person name="Wortman J.R."/>
            <person name="Badger J.H."/>
            <person name="Ren Q."/>
            <person name="Amedeo P."/>
            <person name="Jones K.M."/>
            <person name="Tallon L.J."/>
            <person name="Delcher A.L."/>
            <person name="Salzberg S.L."/>
            <person name="Silva J.C."/>
            <person name="Haas B.J."/>
            <person name="Majoros W.H."/>
            <person name="Farzad M."/>
            <person name="Carlton J.M."/>
            <person name="Smith R.K. Jr."/>
            <person name="Garg J."/>
            <person name="Pearlman R.E."/>
            <person name="Karrer K.M."/>
            <person name="Sun L."/>
            <person name="Manning G."/>
            <person name="Elde N.C."/>
            <person name="Turkewitz A.P."/>
            <person name="Asai D.J."/>
            <person name="Wilkes D.E."/>
            <person name="Wang Y."/>
            <person name="Cai H."/>
            <person name="Collins K."/>
            <person name="Stewart B.A."/>
            <person name="Lee S.R."/>
            <person name="Wilamowska K."/>
            <person name="Weinberg Z."/>
            <person name="Ruzzo W.L."/>
            <person name="Wloga D."/>
            <person name="Gaertig J."/>
            <person name="Frankel J."/>
            <person name="Tsao C.-C."/>
            <person name="Gorovsky M.A."/>
            <person name="Keeling P.J."/>
            <person name="Waller R.F."/>
            <person name="Patron N.J."/>
            <person name="Cherry J.M."/>
            <person name="Stover N.A."/>
            <person name="Krieger C.J."/>
            <person name="del Toro C."/>
            <person name="Ryder H.F."/>
            <person name="Williamson S.C."/>
            <person name="Barbeau R.A."/>
            <person name="Hamilton E.P."/>
            <person name="Orias E."/>
        </authorList>
    </citation>
    <scope>NUCLEOTIDE SEQUENCE [LARGE SCALE GENOMIC DNA]</scope>
    <source>
        <strain evidence="6">SB210</strain>
    </source>
</reference>
<dbReference type="InterPro" id="IPR034085">
    <property type="entry name" value="TOG"/>
</dbReference>
<evidence type="ECO:0000313" key="5">
    <source>
        <dbReference type="EMBL" id="EAS05168.2"/>
    </source>
</evidence>
<proteinExistence type="inferred from homology"/>
<feature type="repeat" description="HEAT" evidence="3">
    <location>
        <begin position="517"/>
        <end position="555"/>
    </location>
</feature>
<feature type="repeat" description="HEAT" evidence="3">
    <location>
        <begin position="322"/>
        <end position="360"/>
    </location>
</feature>
<dbReference type="OrthoDB" id="439265at2759"/>
<dbReference type="Pfam" id="PF22646">
    <property type="entry name" value="PPP2R1A-like_HEAT"/>
    <property type="match status" value="1"/>
</dbReference>
<keyword evidence="1" id="KW-0677">Repeat</keyword>
<dbReference type="Proteomes" id="UP000009168">
    <property type="component" value="Unassembled WGS sequence"/>
</dbReference>
<comment type="similarity">
    <text evidence="2">Belongs to the phosphatase 2A regulatory subunit A family.</text>
</comment>
<gene>
    <name evidence="5" type="ORF">TTHERM_00766530</name>
</gene>
<dbReference type="PROSITE" id="PS50077">
    <property type="entry name" value="HEAT_REPEAT"/>
    <property type="match status" value="6"/>
</dbReference>
<organism evidence="5 6">
    <name type="scientific">Tetrahymena thermophila (strain SB210)</name>
    <dbReference type="NCBI Taxonomy" id="312017"/>
    <lineage>
        <taxon>Eukaryota</taxon>
        <taxon>Sar</taxon>
        <taxon>Alveolata</taxon>
        <taxon>Ciliophora</taxon>
        <taxon>Intramacronucleata</taxon>
        <taxon>Oligohymenophorea</taxon>
        <taxon>Hymenostomatida</taxon>
        <taxon>Tetrahymenina</taxon>
        <taxon>Tetrahymenidae</taxon>
        <taxon>Tetrahymena</taxon>
    </lineage>
</organism>
<dbReference type="HOGENOM" id="CLU_015533_2_1_1"/>
<dbReference type="Gene3D" id="1.25.10.10">
    <property type="entry name" value="Leucine-rich Repeat Variant"/>
    <property type="match status" value="1"/>
</dbReference>
<dbReference type="KEGG" id="tet:TTHERM_00766530"/>
<dbReference type="InterPro" id="IPR011989">
    <property type="entry name" value="ARM-like"/>
</dbReference>
<feature type="repeat" description="HEAT" evidence="3">
    <location>
        <begin position="400"/>
        <end position="438"/>
    </location>
</feature>
<feature type="repeat" description="HEAT" evidence="3">
    <location>
        <begin position="52"/>
        <end position="85"/>
    </location>
</feature>
<dbReference type="GO" id="GO:0019888">
    <property type="term" value="F:protein phosphatase regulator activity"/>
    <property type="evidence" value="ECO:0007669"/>
    <property type="project" value="TreeGrafter"/>
</dbReference>
<evidence type="ECO:0000313" key="6">
    <source>
        <dbReference type="Proteomes" id="UP000009168"/>
    </source>
</evidence>
<dbReference type="InterPro" id="IPR016024">
    <property type="entry name" value="ARM-type_fold"/>
</dbReference>
<feature type="repeat" description="HEAT" evidence="3">
    <location>
        <begin position="361"/>
        <end position="399"/>
    </location>
</feature>
<accession>I7MAR7</accession>
<dbReference type="Pfam" id="PF22956">
    <property type="entry name" value="VPS15-like_hel"/>
    <property type="match status" value="1"/>
</dbReference>
<dbReference type="STRING" id="312017.I7MAR7"/>
<protein>
    <submittedName>
        <fullName evidence="5">Serine/threonine protein phosphatase 2A regulatory subunit A, putative</fullName>
    </submittedName>
</protein>
<dbReference type="GO" id="GO:0005829">
    <property type="term" value="C:cytosol"/>
    <property type="evidence" value="ECO:0007669"/>
    <property type="project" value="TreeGrafter"/>
</dbReference>
<dbReference type="GO" id="GO:0000159">
    <property type="term" value="C:protein phosphatase type 2A complex"/>
    <property type="evidence" value="ECO:0007669"/>
    <property type="project" value="TreeGrafter"/>
</dbReference>
<keyword evidence="6" id="KW-1185">Reference proteome</keyword>
<evidence type="ECO:0000256" key="2">
    <source>
        <dbReference type="ARBA" id="ARBA00038332"/>
    </source>
</evidence>
<dbReference type="InterPro" id="IPR054573">
    <property type="entry name" value="PP2A/SF3B1-like_HEAT"/>
</dbReference>
<sequence length="579" mass="65690">MSKKVVENKTGLAFNQLIDDLKNEDIRKRLNSVQNLHVIANALGPERTRLELIPFLNELMDDEDEILAALVESLSNFLDFIGGNQHAVILFSPMEALCKADESSVRDKAAQSLKKLIQLIDVKKNEEMLINLSKRLNESGYYLTKGPLSAIIPSFYEKSSPQFQQEMNNYYLKFAQDDVPYVRKQASINLKDFVKSGAGKNEQVVIQIINTLIKDEQDLVRLYIVDAVVAFIIKDTDKKYYSQLLQFLQALSTDVSWRIKYYFCEKLADVSKAIGKSEFKKNFTKIYLGFLDDAEPELRAIAASKLDVAGFNMEQDEIIRDLIPIVKKLSSDPQNYVRTSLSSSFMGLSQFLGKKNTTELILPVFVQLLSDTDSDVRISLFKSLNQITSVLGIESLSQQIVPALTELAQDKNWRIRSSSIEIISFFAKEIGQEFLNDKILKILMEWLSDKVFGVREAAVQCVKVLVQYLGSSWAEKNIMSKILNIVNSPNYLHRETVLFLIIQIAKTLSPEYLSKTIVPLLTTLSKDPVANIRFNVSKAFKAILPFVKEKEQLKTVLNTLCEDSDSDVKFYAKQAIDSM</sequence>
<evidence type="ECO:0000259" key="4">
    <source>
        <dbReference type="SMART" id="SM01349"/>
    </source>
</evidence>
<dbReference type="PANTHER" id="PTHR10648:SF4">
    <property type="entry name" value="PROTEIN PHOSPHATASE 2 (FORMERLY 2A), REGULATORY SUBUNIT A, BETA ISOFORM-RELATED"/>
    <property type="match status" value="1"/>
</dbReference>
<dbReference type="OMA" id="NRVEAMQ"/>
<feature type="repeat" description="HEAT" evidence="3">
    <location>
        <begin position="439"/>
        <end position="477"/>
    </location>
</feature>
<dbReference type="InterPro" id="IPR051023">
    <property type="entry name" value="PP2A_Regulatory_Subunit_A"/>
</dbReference>
<dbReference type="InParanoid" id="I7MAR7"/>
<evidence type="ECO:0000256" key="3">
    <source>
        <dbReference type="PROSITE-ProRule" id="PRU00103"/>
    </source>
</evidence>
<dbReference type="InterPro" id="IPR021133">
    <property type="entry name" value="HEAT_type_2"/>
</dbReference>
<dbReference type="InterPro" id="IPR055231">
    <property type="entry name" value="2AA_helical"/>
</dbReference>
<evidence type="ECO:0000256" key="1">
    <source>
        <dbReference type="ARBA" id="ARBA00022737"/>
    </source>
</evidence>